<dbReference type="InterPro" id="IPR036396">
    <property type="entry name" value="Cyt_P450_sf"/>
</dbReference>
<evidence type="ECO:0000256" key="9">
    <source>
        <dbReference type="PIRSR" id="PIRSR602401-1"/>
    </source>
</evidence>
<dbReference type="InterPro" id="IPR050364">
    <property type="entry name" value="Cytochrome_P450_fung"/>
</dbReference>
<keyword evidence="11" id="KW-0472">Membrane</keyword>
<evidence type="ECO:0000256" key="3">
    <source>
        <dbReference type="ARBA" id="ARBA00010617"/>
    </source>
</evidence>
<keyword evidence="5 9" id="KW-0479">Metal-binding</keyword>
<evidence type="ECO:0000313" key="12">
    <source>
        <dbReference type="EMBL" id="KAJ7781981.1"/>
    </source>
</evidence>
<dbReference type="Proteomes" id="UP001215280">
    <property type="component" value="Unassembled WGS sequence"/>
</dbReference>
<evidence type="ECO:0000256" key="4">
    <source>
        <dbReference type="ARBA" id="ARBA00022617"/>
    </source>
</evidence>
<dbReference type="GO" id="GO:0005506">
    <property type="term" value="F:iron ion binding"/>
    <property type="evidence" value="ECO:0007669"/>
    <property type="project" value="InterPro"/>
</dbReference>
<feature type="transmembrane region" description="Helical" evidence="11">
    <location>
        <begin position="69"/>
        <end position="92"/>
    </location>
</feature>
<dbReference type="PROSITE" id="PS00086">
    <property type="entry name" value="CYTOCHROME_P450"/>
    <property type="match status" value="1"/>
</dbReference>
<proteinExistence type="inferred from homology"/>
<dbReference type="EMBL" id="JARJLG010000004">
    <property type="protein sequence ID" value="KAJ7781981.1"/>
    <property type="molecule type" value="Genomic_DNA"/>
</dbReference>
<keyword evidence="11" id="KW-0812">Transmembrane</keyword>
<evidence type="ECO:0000256" key="1">
    <source>
        <dbReference type="ARBA" id="ARBA00001971"/>
    </source>
</evidence>
<evidence type="ECO:0000256" key="11">
    <source>
        <dbReference type="SAM" id="Phobius"/>
    </source>
</evidence>
<comment type="pathway">
    <text evidence="2">Secondary metabolite biosynthesis.</text>
</comment>
<evidence type="ECO:0000256" key="6">
    <source>
        <dbReference type="ARBA" id="ARBA00023002"/>
    </source>
</evidence>
<dbReference type="PANTHER" id="PTHR46300:SF7">
    <property type="entry name" value="P450, PUTATIVE (EUROFUNG)-RELATED"/>
    <property type="match status" value="1"/>
</dbReference>
<organism evidence="12 13">
    <name type="scientific">Mycena maculata</name>
    <dbReference type="NCBI Taxonomy" id="230809"/>
    <lineage>
        <taxon>Eukaryota</taxon>
        <taxon>Fungi</taxon>
        <taxon>Dikarya</taxon>
        <taxon>Basidiomycota</taxon>
        <taxon>Agaricomycotina</taxon>
        <taxon>Agaricomycetes</taxon>
        <taxon>Agaricomycetidae</taxon>
        <taxon>Agaricales</taxon>
        <taxon>Marasmiineae</taxon>
        <taxon>Mycenaceae</taxon>
        <taxon>Mycena</taxon>
    </lineage>
</organism>
<gene>
    <name evidence="12" type="ORF">DFH07DRAFT_728780</name>
</gene>
<dbReference type="PANTHER" id="PTHR46300">
    <property type="entry name" value="P450, PUTATIVE (EUROFUNG)-RELATED-RELATED"/>
    <property type="match status" value="1"/>
</dbReference>
<dbReference type="InterPro" id="IPR001128">
    <property type="entry name" value="Cyt_P450"/>
</dbReference>
<feature type="binding site" description="axial binding residue" evidence="9">
    <location>
        <position position="446"/>
    </location>
    <ligand>
        <name>heme</name>
        <dbReference type="ChEBI" id="CHEBI:30413"/>
    </ligand>
    <ligandPart>
        <name>Fe</name>
        <dbReference type="ChEBI" id="CHEBI:18248"/>
    </ligandPart>
</feature>
<evidence type="ECO:0000313" key="13">
    <source>
        <dbReference type="Proteomes" id="UP001215280"/>
    </source>
</evidence>
<dbReference type="Gene3D" id="1.10.630.10">
    <property type="entry name" value="Cytochrome P450"/>
    <property type="match status" value="1"/>
</dbReference>
<dbReference type="GO" id="GO:0004497">
    <property type="term" value="F:monooxygenase activity"/>
    <property type="evidence" value="ECO:0007669"/>
    <property type="project" value="UniProtKB-KW"/>
</dbReference>
<dbReference type="AlphaFoldDB" id="A0AAD7KCW1"/>
<keyword evidence="13" id="KW-1185">Reference proteome</keyword>
<evidence type="ECO:0000256" key="7">
    <source>
        <dbReference type="ARBA" id="ARBA00023004"/>
    </source>
</evidence>
<keyword evidence="7 9" id="KW-0408">Iron</keyword>
<comment type="cofactor">
    <cofactor evidence="1 9">
        <name>heme</name>
        <dbReference type="ChEBI" id="CHEBI:30413"/>
    </cofactor>
</comment>
<name>A0AAD7KCW1_9AGAR</name>
<keyword evidence="11" id="KW-1133">Transmembrane helix</keyword>
<evidence type="ECO:0000256" key="10">
    <source>
        <dbReference type="RuleBase" id="RU000461"/>
    </source>
</evidence>
<protein>
    <submittedName>
        <fullName evidence="12">Cytochrome P450</fullName>
    </submittedName>
</protein>
<dbReference type="PRINTS" id="PR00385">
    <property type="entry name" value="P450"/>
</dbReference>
<comment type="similarity">
    <text evidence="3 10">Belongs to the cytochrome P450 family.</text>
</comment>
<dbReference type="CDD" id="cd11065">
    <property type="entry name" value="CYP64-like"/>
    <property type="match status" value="1"/>
</dbReference>
<comment type="caution">
    <text evidence="12">The sequence shown here is derived from an EMBL/GenBank/DDBJ whole genome shotgun (WGS) entry which is preliminary data.</text>
</comment>
<dbReference type="PRINTS" id="PR00463">
    <property type="entry name" value="EP450I"/>
</dbReference>
<dbReference type="GO" id="GO:0020037">
    <property type="term" value="F:heme binding"/>
    <property type="evidence" value="ECO:0007669"/>
    <property type="project" value="InterPro"/>
</dbReference>
<evidence type="ECO:0000256" key="2">
    <source>
        <dbReference type="ARBA" id="ARBA00005179"/>
    </source>
</evidence>
<dbReference type="GO" id="GO:0016705">
    <property type="term" value="F:oxidoreductase activity, acting on paired donors, with incorporation or reduction of molecular oxygen"/>
    <property type="evidence" value="ECO:0007669"/>
    <property type="project" value="InterPro"/>
</dbReference>
<sequence length="518" mass="57974">MPSSSLQTAGLVLISCASYILFRSYVRCRKSRLPPGPRGFPIVGNFYGLPKTHGWLAFMEMSHKYNSDIISLNVMGGTVIVLNSAASVDALLEDKSAIYSDRYCTYHWPPFVGFGWNFGLMPYGAKWKSELSFRVFVQQFQPSEVLLHRPTELDAARILLQRLLESPTKFERHLRHMAGMVILSTAYGIDIEPENDPYIDISEKTQVSISRITKQGAYLVDHFPFLKYVPEFFPGASFKREAREWNKAVSAMLEVPYAFVKASLAAGTAKSSIASRALEEIKGAPDAEEQEIVLKDILGSRYCGADTTVSALSTFILAMTMYPDVQKKAQAAVDEVVGQDRLPDFNDNIPYVDAVVREVLRWRPPLNQVFHTHAVMQDDIYNGFHIPAGATVLGNSWHVLAILHDEAIFGPHTDEFIPERWLTKDGEINTGMRGPDAAFGFGRRGCPGKDMAQWSVWICVISILATFNIKKNMNEKGVPIQPSGEYTSRVSSYPVPHKCDIVPRSETARAMIRRAVHD</sequence>
<dbReference type="Pfam" id="PF00067">
    <property type="entry name" value="p450"/>
    <property type="match status" value="1"/>
</dbReference>
<keyword evidence="8 10" id="KW-0503">Monooxygenase</keyword>
<feature type="transmembrane region" description="Helical" evidence="11">
    <location>
        <begin position="6"/>
        <end position="22"/>
    </location>
</feature>
<evidence type="ECO:0000256" key="8">
    <source>
        <dbReference type="ARBA" id="ARBA00023033"/>
    </source>
</evidence>
<dbReference type="SUPFAM" id="SSF48264">
    <property type="entry name" value="Cytochrome P450"/>
    <property type="match status" value="1"/>
</dbReference>
<keyword evidence="4 9" id="KW-0349">Heme</keyword>
<accession>A0AAD7KCW1</accession>
<reference evidence="12" key="1">
    <citation type="submission" date="2023-03" db="EMBL/GenBank/DDBJ databases">
        <title>Massive genome expansion in bonnet fungi (Mycena s.s.) driven by repeated elements and novel gene families across ecological guilds.</title>
        <authorList>
            <consortium name="Lawrence Berkeley National Laboratory"/>
            <person name="Harder C.B."/>
            <person name="Miyauchi S."/>
            <person name="Viragh M."/>
            <person name="Kuo A."/>
            <person name="Thoen E."/>
            <person name="Andreopoulos B."/>
            <person name="Lu D."/>
            <person name="Skrede I."/>
            <person name="Drula E."/>
            <person name="Henrissat B."/>
            <person name="Morin E."/>
            <person name="Kohler A."/>
            <person name="Barry K."/>
            <person name="LaButti K."/>
            <person name="Morin E."/>
            <person name="Salamov A."/>
            <person name="Lipzen A."/>
            <person name="Mereny Z."/>
            <person name="Hegedus B."/>
            <person name="Baldrian P."/>
            <person name="Stursova M."/>
            <person name="Weitz H."/>
            <person name="Taylor A."/>
            <person name="Grigoriev I.V."/>
            <person name="Nagy L.G."/>
            <person name="Martin F."/>
            <person name="Kauserud H."/>
        </authorList>
    </citation>
    <scope>NUCLEOTIDE SEQUENCE</scope>
    <source>
        <strain evidence="12">CBHHK188m</strain>
    </source>
</reference>
<evidence type="ECO:0000256" key="5">
    <source>
        <dbReference type="ARBA" id="ARBA00022723"/>
    </source>
</evidence>
<dbReference type="InterPro" id="IPR002401">
    <property type="entry name" value="Cyt_P450_E_grp-I"/>
</dbReference>
<keyword evidence="6 10" id="KW-0560">Oxidoreductase</keyword>
<dbReference type="InterPro" id="IPR017972">
    <property type="entry name" value="Cyt_P450_CS"/>
</dbReference>